<organism evidence="1 2">
    <name type="scientific">Coniosporium tulheliwenetii</name>
    <dbReference type="NCBI Taxonomy" id="3383036"/>
    <lineage>
        <taxon>Eukaryota</taxon>
        <taxon>Fungi</taxon>
        <taxon>Dikarya</taxon>
        <taxon>Ascomycota</taxon>
        <taxon>Pezizomycotina</taxon>
        <taxon>Dothideomycetes</taxon>
        <taxon>Dothideomycetes incertae sedis</taxon>
        <taxon>Coniosporium</taxon>
    </lineage>
</organism>
<sequence>MSRLAGWIGSKAKPHGSSQSLNALEEPSQIEHAMRAATHIMNDDVETAEAELSKGSSPSTSSAKAS</sequence>
<comment type="caution">
    <text evidence="1">The sequence shown here is derived from an EMBL/GenBank/DDBJ whole genome shotgun (WGS) entry which is preliminary data.</text>
</comment>
<dbReference type="Proteomes" id="UP001172680">
    <property type="component" value="Unassembled WGS sequence"/>
</dbReference>
<evidence type="ECO:0000313" key="2">
    <source>
        <dbReference type="Proteomes" id="UP001172680"/>
    </source>
</evidence>
<keyword evidence="2" id="KW-1185">Reference proteome</keyword>
<evidence type="ECO:0000313" key="1">
    <source>
        <dbReference type="EMBL" id="KAJ9647803.1"/>
    </source>
</evidence>
<protein>
    <submittedName>
        <fullName evidence="1">Mitochondrial outer membrane protein iml2</fullName>
    </submittedName>
</protein>
<proteinExistence type="predicted"/>
<gene>
    <name evidence="1" type="primary">IML2_1</name>
    <name evidence="1" type="ORF">H2199_001578</name>
</gene>
<reference evidence="1" key="1">
    <citation type="submission" date="2022-10" db="EMBL/GenBank/DDBJ databases">
        <title>Culturing micro-colonial fungi from biological soil crusts in the Mojave desert and describing Neophaeococcomyces mojavensis, and introducing the new genera and species Taxawa tesnikishii.</title>
        <authorList>
            <person name="Kurbessoian T."/>
            <person name="Stajich J.E."/>
        </authorList>
    </citation>
    <scope>NUCLEOTIDE SEQUENCE</scope>
    <source>
        <strain evidence="1">JES_115</strain>
    </source>
</reference>
<name>A0ACC2ZJZ7_9PEZI</name>
<dbReference type="EMBL" id="JAPDRP010000004">
    <property type="protein sequence ID" value="KAJ9647803.1"/>
    <property type="molecule type" value="Genomic_DNA"/>
</dbReference>
<accession>A0ACC2ZJZ7</accession>